<dbReference type="Proteomes" id="UP000027195">
    <property type="component" value="Unassembled WGS sequence"/>
</dbReference>
<name>A0A067LXA9_BOTB1</name>
<feature type="signal peptide" evidence="1">
    <location>
        <begin position="1"/>
        <end position="27"/>
    </location>
</feature>
<dbReference type="HOGENOM" id="CLU_2385852_0_0_1"/>
<gene>
    <name evidence="2" type="ORF">BOTBODRAFT_231672</name>
</gene>
<reference evidence="3" key="1">
    <citation type="journal article" date="2014" name="Proc. Natl. Acad. Sci. U.S.A.">
        <title>Extensive sampling of basidiomycete genomes demonstrates inadequacy of the white-rot/brown-rot paradigm for wood decay fungi.</title>
        <authorList>
            <person name="Riley R."/>
            <person name="Salamov A.A."/>
            <person name="Brown D.W."/>
            <person name="Nagy L.G."/>
            <person name="Floudas D."/>
            <person name="Held B.W."/>
            <person name="Levasseur A."/>
            <person name="Lombard V."/>
            <person name="Morin E."/>
            <person name="Otillar R."/>
            <person name="Lindquist E.A."/>
            <person name="Sun H."/>
            <person name="LaButti K.M."/>
            <person name="Schmutz J."/>
            <person name="Jabbour D."/>
            <person name="Luo H."/>
            <person name="Baker S.E."/>
            <person name="Pisabarro A.G."/>
            <person name="Walton J.D."/>
            <person name="Blanchette R.A."/>
            <person name="Henrissat B."/>
            <person name="Martin F."/>
            <person name="Cullen D."/>
            <person name="Hibbett D.S."/>
            <person name="Grigoriev I.V."/>
        </authorList>
    </citation>
    <scope>NUCLEOTIDE SEQUENCE [LARGE SCALE GENOMIC DNA]</scope>
    <source>
        <strain evidence="3">FD-172 SS1</strain>
    </source>
</reference>
<organism evidence="2 3">
    <name type="scientific">Botryobasidium botryosum (strain FD-172 SS1)</name>
    <dbReference type="NCBI Taxonomy" id="930990"/>
    <lineage>
        <taxon>Eukaryota</taxon>
        <taxon>Fungi</taxon>
        <taxon>Dikarya</taxon>
        <taxon>Basidiomycota</taxon>
        <taxon>Agaricomycotina</taxon>
        <taxon>Agaricomycetes</taxon>
        <taxon>Cantharellales</taxon>
        <taxon>Botryobasidiaceae</taxon>
        <taxon>Botryobasidium</taxon>
    </lineage>
</organism>
<proteinExistence type="predicted"/>
<evidence type="ECO:0000313" key="2">
    <source>
        <dbReference type="EMBL" id="KDQ06970.1"/>
    </source>
</evidence>
<evidence type="ECO:0000313" key="3">
    <source>
        <dbReference type="Proteomes" id="UP000027195"/>
    </source>
</evidence>
<feature type="chain" id="PRO_5001644196" description="Secreted protein" evidence="1">
    <location>
        <begin position="28"/>
        <end position="94"/>
    </location>
</feature>
<keyword evidence="1" id="KW-0732">Signal</keyword>
<keyword evidence="3" id="KW-1185">Reference proteome</keyword>
<protein>
    <recommendedName>
        <fullName evidence="4">Secreted protein</fullName>
    </recommendedName>
</protein>
<dbReference type="AlphaFoldDB" id="A0A067LXA9"/>
<dbReference type="EMBL" id="KL198118">
    <property type="protein sequence ID" value="KDQ06970.1"/>
    <property type="molecule type" value="Genomic_DNA"/>
</dbReference>
<sequence length="94" mass="10963">MLPYIFLSLSLFSFILLLDPFSPFCLAVSLGQEQEQEHASLGVQPLSPSLFHFCIYDLSYFYSISLHFHLVPRWRCGLDRDQRSTAYNFSHSLR</sequence>
<evidence type="ECO:0000256" key="1">
    <source>
        <dbReference type="SAM" id="SignalP"/>
    </source>
</evidence>
<accession>A0A067LXA9</accession>
<dbReference type="InParanoid" id="A0A067LXA9"/>
<evidence type="ECO:0008006" key="4">
    <source>
        <dbReference type="Google" id="ProtNLM"/>
    </source>
</evidence>